<dbReference type="GO" id="GO:0016887">
    <property type="term" value="F:ATP hydrolysis activity"/>
    <property type="evidence" value="ECO:0007669"/>
    <property type="project" value="InterPro"/>
</dbReference>
<keyword evidence="7" id="KW-0472">Membrane</keyword>
<dbReference type="SMART" id="SM00382">
    <property type="entry name" value="AAA"/>
    <property type="match status" value="1"/>
</dbReference>
<dbReference type="Pfam" id="PF08352">
    <property type="entry name" value="oligo_HPY"/>
    <property type="match status" value="1"/>
</dbReference>
<dbReference type="PANTHER" id="PTHR43297">
    <property type="entry name" value="OLIGOPEPTIDE TRANSPORT ATP-BINDING PROTEIN APPD"/>
    <property type="match status" value="1"/>
</dbReference>
<keyword evidence="3" id="KW-0813">Transport</keyword>
<dbReference type="InterPro" id="IPR013563">
    <property type="entry name" value="Oligopep_ABC_C"/>
</dbReference>
<dbReference type="InterPro" id="IPR003593">
    <property type="entry name" value="AAA+_ATPase"/>
</dbReference>
<name>A0A2N0Z6Y7_9BACI</name>
<evidence type="ECO:0000256" key="7">
    <source>
        <dbReference type="ARBA" id="ARBA00023136"/>
    </source>
</evidence>
<dbReference type="OrthoDB" id="9802264at2"/>
<dbReference type="GO" id="GO:0015833">
    <property type="term" value="P:peptide transport"/>
    <property type="evidence" value="ECO:0007669"/>
    <property type="project" value="InterPro"/>
</dbReference>
<gene>
    <name evidence="9" type="ORF">CWS01_02070</name>
</gene>
<dbReference type="Gene3D" id="3.40.50.300">
    <property type="entry name" value="P-loop containing nucleotide triphosphate hydrolases"/>
    <property type="match status" value="1"/>
</dbReference>
<dbReference type="GO" id="GO:0005524">
    <property type="term" value="F:ATP binding"/>
    <property type="evidence" value="ECO:0007669"/>
    <property type="project" value="UniProtKB-KW"/>
</dbReference>
<keyword evidence="5" id="KW-0547">Nucleotide-binding</keyword>
<dbReference type="EMBL" id="PISE01000004">
    <property type="protein sequence ID" value="PKG25285.1"/>
    <property type="molecule type" value="Genomic_DNA"/>
</dbReference>
<protein>
    <submittedName>
        <fullName evidence="9">Peptide ABC transporter ATP-binding protein</fullName>
    </submittedName>
</protein>
<evidence type="ECO:0000313" key="9">
    <source>
        <dbReference type="EMBL" id="PKG25285.1"/>
    </source>
</evidence>
<dbReference type="InterPro" id="IPR027417">
    <property type="entry name" value="P-loop_NTPase"/>
</dbReference>
<comment type="similarity">
    <text evidence="2">Belongs to the ABC transporter superfamily.</text>
</comment>
<dbReference type="PROSITE" id="PS00211">
    <property type="entry name" value="ABC_TRANSPORTER_1"/>
    <property type="match status" value="1"/>
</dbReference>
<keyword evidence="4" id="KW-1003">Cell membrane</keyword>
<comment type="caution">
    <text evidence="9">The sequence shown here is derived from an EMBL/GenBank/DDBJ whole genome shotgun (WGS) entry which is preliminary data.</text>
</comment>
<dbReference type="InterPro" id="IPR003439">
    <property type="entry name" value="ABC_transporter-like_ATP-bd"/>
</dbReference>
<evidence type="ECO:0000313" key="10">
    <source>
        <dbReference type="Proteomes" id="UP000233375"/>
    </source>
</evidence>
<evidence type="ECO:0000256" key="1">
    <source>
        <dbReference type="ARBA" id="ARBA00004202"/>
    </source>
</evidence>
<dbReference type="RefSeq" id="WP_101175390.1">
    <property type="nucleotide sequence ID" value="NZ_PISE01000004.1"/>
</dbReference>
<accession>A0A2N0Z6Y7</accession>
<dbReference type="SUPFAM" id="SSF52540">
    <property type="entry name" value="P-loop containing nucleoside triphosphate hydrolases"/>
    <property type="match status" value="1"/>
</dbReference>
<dbReference type="InterPro" id="IPR050388">
    <property type="entry name" value="ABC_Ni/Peptide_Import"/>
</dbReference>
<dbReference type="FunFam" id="3.40.50.300:FF:000016">
    <property type="entry name" value="Oligopeptide ABC transporter ATP-binding component"/>
    <property type="match status" value="1"/>
</dbReference>
<keyword evidence="10" id="KW-1185">Reference proteome</keyword>
<dbReference type="CDD" id="cd03257">
    <property type="entry name" value="ABC_NikE_OppD_transporters"/>
    <property type="match status" value="1"/>
</dbReference>
<dbReference type="InterPro" id="IPR017871">
    <property type="entry name" value="ABC_transporter-like_CS"/>
</dbReference>
<evidence type="ECO:0000256" key="6">
    <source>
        <dbReference type="ARBA" id="ARBA00022840"/>
    </source>
</evidence>
<dbReference type="PROSITE" id="PS50893">
    <property type="entry name" value="ABC_TRANSPORTER_2"/>
    <property type="match status" value="1"/>
</dbReference>
<reference evidence="9 10" key="1">
    <citation type="journal article" date="2003" name="Int. J. Syst. Evol. Microbiol.">
        <title>Bacillus nealsonii sp. nov., isolated from a spacecraft-assembly facility, whose spores are gamma-radiation resistant.</title>
        <authorList>
            <person name="Venkateswaran K."/>
            <person name="Kempf M."/>
            <person name="Chen F."/>
            <person name="Satomi M."/>
            <person name="Nicholson W."/>
            <person name="Kern R."/>
        </authorList>
    </citation>
    <scope>NUCLEOTIDE SEQUENCE [LARGE SCALE GENOMIC DNA]</scope>
    <source>
        <strain evidence="9 10">FO-92</strain>
    </source>
</reference>
<dbReference type="Pfam" id="PF00005">
    <property type="entry name" value="ABC_tran"/>
    <property type="match status" value="1"/>
</dbReference>
<comment type="subcellular location">
    <subcellularLocation>
        <location evidence="1">Cell membrane</location>
        <topology evidence="1">Peripheral membrane protein</topology>
    </subcellularLocation>
</comment>
<evidence type="ECO:0000256" key="2">
    <source>
        <dbReference type="ARBA" id="ARBA00005417"/>
    </source>
</evidence>
<keyword evidence="6 9" id="KW-0067">ATP-binding</keyword>
<evidence type="ECO:0000259" key="8">
    <source>
        <dbReference type="PROSITE" id="PS50893"/>
    </source>
</evidence>
<organism evidence="9 10">
    <name type="scientific">Niallia nealsonii</name>
    <dbReference type="NCBI Taxonomy" id="115979"/>
    <lineage>
        <taxon>Bacteria</taxon>
        <taxon>Bacillati</taxon>
        <taxon>Bacillota</taxon>
        <taxon>Bacilli</taxon>
        <taxon>Bacillales</taxon>
        <taxon>Bacillaceae</taxon>
        <taxon>Niallia</taxon>
    </lineage>
</organism>
<evidence type="ECO:0000256" key="3">
    <source>
        <dbReference type="ARBA" id="ARBA00022448"/>
    </source>
</evidence>
<dbReference type="NCBIfam" id="TIGR01727">
    <property type="entry name" value="oligo_HPY"/>
    <property type="match status" value="1"/>
</dbReference>
<dbReference type="AlphaFoldDB" id="A0A2N0Z6Y7"/>
<feature type="domain" description="ABC transporter" evidence="8">
    <location>
        <begin position="19"/>
        <end position="267"/>
    </location>
</feature>
<proteinExistence type="inferred from homology"/>
<dbReference type="PANTHER" id="PTHR43297:SF2">
    <property type="entry name" value="DIPEPTIDE TRANSPORT ATP-BINDING PROTEIN DPPD"/>
    <property type="match status" value="1"/>
</dbReference>
<dbReference type="GO" id="GO:0005886">
    <property type="term" value="C:plasma membrane"/>
    <property type="evidence" value="ECO:0007669"/>
    <property type="project" value="UniProtKB-SubCell"/>
</dbReference>
<sequence>MNHVEVLTKHSVDNKILEVRDLKVAFKTSNGYLQAINSVSFSLEKGEILGVVGESGCGKSVTATSILGLFDRKKSRVEGKIQYKEHNLLRFSEKQYRKIRGNVISMVHQNPMTSLDPLYTIGSQMIETILLHQDVSKQEAQMLALDLLKKVGIPSAEQKINAYPHQLSGGMKQRAMIAIALACKPDILIADEPTTALDVTIQAQILDLLLDLQKEYGMSIIFITHDLGVVAEFCTKVMVMYLGQVVESADVKTIFTSPQHPYTKGLLKSIPTIEGERKEKLFTITGTVPPLSDIPKGCRFSNRCPHAKDRCNQEMPELVELSQSNHSVRCWFYEEINHER</sequence>
<evidence type="ECO:0000256" key="5">
    <source>
        <dbReference type="ARBA" id="ARBA00022741"/>
    </source>
</evidence>
<dbReference type="Proteomes" id="UP000233375">
    <property type="component" value="Unassembled WGS sequence"/>
</dbReference>
<evidence type="ECO:0000256" key="4">
    <source>
        <dbReference type="ARBA" id="ARBA00022475"/>
    </source>
</evidence>